<dbReference type="RefSeq" id="WP_133883066.1">
    <property type="nucleotide sequence ID" value="NZ_MWIN01000009.1"/>
</dbReference>
<dbReference type="EMBL" id="SOBT01000010">
    <property type="protein sequence ID" value="TDU26910.1"/>
    <property type="molecule type" value="Genomic_DNA"/>
</dbReference>
<name>A0A4S3K692_9GAMM</name>
<evidence type="ECO:0000256" key="1">
    <source>
        <dbReference type="SAM" id="MobiDB-lite"/>
    </source>
</evidence>
<reference evidence="2 3" key="1">
    <citation type="submission" date="2019-03" db="EMBL/GenBank/DDBJ databases">
        <title>Genomic Encyclopedia of Type Strains, Phase IV (KMG-IV): sequencing the most valuable type-strain genomes for metagenomic binning, comparative biology and taxonomic classification.</title>
        <authorList>
            <person name="Goeker M."/>
        </authorList>
    </citation>
    <scope>NUCLEOTIDE SEQUENCE [LARGE SCALE GENOMIC DNA]</scope>
    <source>
        <strain evidence="2 3">DSM 26377</strain>
    </source>
</reference>
<proteinExistence type="predicted"/>
<organism evidence="2 3">
    <name type="scientific">Panacagrimonas perspica</name>
    <dbReference type="NCBI Taxonomy" id="381431"/>
    <lineage>
        <taxon>Bacteria</taxon>
        <taxon>Pseudomonadati</taxon>
        <taxon>Pseudomonadota</taxon>
        <taxon>Gammaproteobacteria</taxon>
        <taxon>Nevskiales</taxon>
        <taxon>Nevskiaceae</taxon>
        <taxon>Panacagrimonas</taxon>
    </lineage>
</organism>
<accession>A0A4S3K692</accession>
<evidence type="ECO:0000313" key="2">
    <source>
        <dbReference type="EMBL" id="TDU26910.1"/>
    </source>
</evidence>
<dbReference type="Proteomes" id="UP000295341">
    <property type="component" value="Unassembled WGS sequence"/>
</dbReference>
<protein>
    <submittedName>
        <fullName evidence="2">Uncharacterized protein</fullName>
    </submittedName>
</protein>
<gene>
    <name evidence="2" type="ORF">DFR24_3942</name>
</gene>
<dbReference type="AlphaFoldDB" id="A0A4S3K692"/>
<evidence type="ECO:0000313" key="3">
    <source>
        <dbReference type="Proteomes" id="UP000295341"/>
    </source>
</evidence>
<keyword evidence="3" id="KW-1185">Reference proteome</keyword>
<comment type="caution">
    <text evidence="2">The sequence shown here is derived from an EMBL/GenBank/DDBJ whole genome shotgun (WGS) entry which is preliminary data.</text>
</comment>
<sequence>MITDVDIKNTVLELFARRGLAQGDVMWLSRLEKFWADTRLRRSDLVTAIAMLCSEHMLVIDEQDGETCLSLSPEGESRAAEILATGVDYWGRYLREELLPGVRTTQQAPGADGGGRRQYEAEAQPEMPWTKD</sequence>
<feature type="region of interest" description="Disordered" evidence="1">
    <location>
        <begin position="101"/>
        <end position="132"/>
    </location>
</feature>